<dbReference type="GO" id="GO:0030261">
    <property type="term" value="P:chromosome condensation"/>
    <property type="evidence" value="ECO:0007669"/>
    <property type="project" value="UniProtKB-KW"/>
</dbReference>
<dbReference type="InterPro" id="IPR000119">
    <property type="entry name" value="Hist_DNA-bd"/>
</dbReference>
<proteinExistence type="inferred from homology"/>
<protein>
    <submittedName>
        <fullName evidence="4">HU family DNA-binding protein</fullName>
    </submittedName>
</protein>
<dbReference type="GO" id="GO:0030527">
    <property type="term" value="F:structural constituent of chromatin"/>
    <property type="evidence" value="ECO:0007669"/>
    <property type="project" value="InterPro"/>
</dbReference>
<dbReference type="Gene3D" id="4.10.520.10">
    <property type="entry name" value="IHF-like DNA-binding proteins"/>
    <property type="match status" value="1"/>
</dbReference>
<dbReference type="PANTHER" id="PTHR33175">
    <property type="entry name" value="DNA-BINDING PROTEIN HU"/>
    <property type="match status" value="1"/>
</dbReference>
<dbReference type="InterPro" id="IPR010992">
    <property type="entry name" value="IHF-like_DNA-bd_dom_sf"/>
</dbReference>
<sequence length="99" mass="10368">MDTKKELVAALALDPRVPSKAAAEAVIDALGDLVEKSLAAAEPVRLHKIGVISTYMAKARAARNPRTGDPIDVPARPAISFRASDALKARIRDTPGAVA</sequence>
<dbReference type="SUPFAM" id="SSF47729">
    <property type="entry name" value="IHF-like DNA-binding proteins"/>
    <property type="match status" value="1"/>
</dbReference>
<dbReference type="AlphaFoldDB" id="A0A931AM85"/>
<dbReference type="EMBL" id="JADOGI010000408">
    <property type="protein sequence ID" value="MBF8194400.1"/>
    <property type="molecule type" value="Genomic_DNA"/>
</dbReference>
<evidence type="ECO:0000256" key="3">
    <source>
        <dbReference type="RuleBase" id="RU003939"/>
    </source>
</evidence>
<reference evidence="4" key="1">
    <citation type="submission" date="2020-11" db="EMBL/GenBank/DDBJ databases">
        <title>Whole-genome analyses of Nonomuraea sp. K274.</title>
        <authorList>
            <person name="Veyisoglu A."/>
        </authorList>
    </citation>
    <scope>NUCLEOTIDE SEQUENCE</scope>
    <source>
        <strain evidence="4">K274</strain>
    </source>
</reference>
<comment type="similarity">
    <text evidence="3">Belongs to the bacterial histone-like protein family.</text>
</comment>
<dbReference type="GO" id="GO:0003677">
    <property type="term" value="F:DNA binding"/>
    <property type="evidence" value="ECO:0007669"/>
    <property type="project" value="UniProtKB-KW"/>
</dbReference>
<dbReference type="PANTHER" id="PTHR33175:SF3">
    <property type="entry name" value="DNA-BINDING PROTEIN HU-BETA"/>
    <property type="match status" value="1"/>
</dbReference>
<name>A0A931AM85_9ACTN</name>
<evidence type="ECO:0000256" key="2">
    <source>
        <dbReference type="ARBA" id="ARBA00023125"/>
    </source>
</evidence>
<comment type="caution">
    <text evidence="4">The sequence shown here is derived from an EMBL/GenBank/DDBJ whole genome shotgun (WGS) entry which is preliminary data.</text>
</comment>
<keyword evidence="1" id="KW-0226">DNA condensation</keyword>
<organism evidence="4 5">
    <name type="scientific">Nonomuraea cypriaca</name>
    <dbReference type="NCBI Taxonomy" id="1187855"/>
    <lineage>
        <taxon>Bacteria</taxon>
        <taxon>Bacillati</taxon>
        <taxon>Actinomycetota</taxon>
        <taxon>Actinomycetes</taxon>
        <taxon>Streptosporangiales</taxon>
        <taxon>Streptosporangiaceae</taxon>
        <taxon>Nonomuraea</taxon>
    </lineage>
</organism>
<evidence type="ECO:0000256" key="1">
    <source>
        <dbReference type="ARBA" id="ARBA00023067"/>
    </source>
</evidence>
<dbReference type="Proteomes" id="UP000605361">
    <property type="component" value="Unassembled WGS sequence"/>
</dbReference>
<keyword evidence="5" id="KW-1185">Reference proteome</keyword>
<evidence type="ECO:0000313" key="4">
    <source>
        <dbReference type="EMBL" id="MBF8194400.1"/>
    </source>
</evidence>
<evidence type="ECO:0000313" key="5">
    <source>
        <dbReference type="Proteomes" id="UP000605361"/>
    </source>
</evidence>
<keyword evidence="2 4" id="KW-0238">DNA-binding</keyword>
<dbReference type="RefSeq" id="WP_195903219.1">
    <property type="nucleotide sequence ID" value="NZ_JADOGI010000408.1"/>
</dbReference>
<accession>A0A931AM85</accession>
<dbReference type="SMART" id="SM00411">
    <property type="entry name" value="BHL"/>
    <property type="match status" value="1"/>
</dbReference>
<gene>
    <name evidence="4" type="ORF">ITP53_53840</name>
</gene>
<dbReference type="Pfam" id="PF00216">
    <property type="entry name" value="Bac_DNA_binding"/>
    <property type="match status" value="1"/>
</dbReference>